<gene>
    <name evidence="3" type="ORF">EST38_g8598</name>
</gene>
<evidence type="ECO:0000256" key="1">
    <source>
        <dbReference type="SAM" id="Phobius"/>
    </source>
</evidence>
<dbReference type="OrthoDB" id="3235960at2759"/>
<feature type="transmembrane region" description="Helical" evidence="1">
    <location>
        <begin position="45"/>
        <end position="68"/>
    </location>
</feature>
<evidence type="ECO:0000313" key="3">
    <source>
        <dbReference type="EMBL" id="RXW17253.1"/>
    </source>
</evidence>
<sequence length="346" mass="38979">MQAESLNSWFVPQIFAILPVILQLALVLFLIGLNEFLWNVNRAIAIWVTVAVGLTLFFLFATTVLPSIQSLLLFVPLRIGQQPRSPCPYRSPQSWLFHRLISTAVRPFIVHVSRMPLDRYLKINSRNLTSAQGRSEWDAPIPRGTGVLFRNKAKDSWLEHGVAWLFQRDLEYMTATSPEETIENFSERPVPLYDATQALLEAKHAEFSHTTFTAVDHCFDIVLGANNIGRRKPYARFLHRLSLAQPLTFGLPPGLAPADPNVLQEDATLRLFSRNGGFTDLPPEAAPRTIEICLRLTAWMYGGKEARPCQTVRDLDLHLTTQSLPIQWVADILSSTTIDAQIVLGK</sequence>
<feature type="transmembrane region" description="Helical" evidence="1">
    <location>
        <begin position="14"/>
        <end position="33"/>
    </location>
</feature>
<feature type="domain" description="DUF6535" evidence="2">
    <location>
        <begin position="2"/>
        <end position="39"/>
    </location>
</feature>
<evidence type="ECO:0000259" key="2">
    <source>
        <dbReference type="Pfam" id="PF20153"/>
    </source>
</evidence>
<dbReference type="EMBL" id="SDEE01000355">
    <property type="protein sequence ID" value="RXW17253.1"/>
    <property type="molecule type" value="Genomic_DNA"/>
</dbReference>
<organism evidence="3 4">
    <name type="scientific">Candolleomyces aberdarensis</name>
    <dbReference type="NCBI Taxonomy" id="2316362"/>
    <lineage>
        <taxon>Eukaryota</taxon>
        <taxon>Fungi</taxon>
        <taxon>Dikarya</taxon>
        <taxon>Basidiomycota</taxon>
        <taxon>Agaricomycotina</taxon>
        <taxon>Agaricomycetes</taxon>
        <taxon>Agaricomycetidae</taxon>
        <taxon>Agaricales</taxon>
        <taxon>Agaricineae</taxon>
        <taxon>Psathyrellaceae</taxon>
        <taxon>Candolleomyces</taxon>
    </lineage>
</organism>
<accession>A0A4Q2DC86</accession>
<dbReference type="AlphaFoldDB" id="A0A4Q2DC86"/>
<keyword evidence="1" id="KW-0472">Membrane</keyword>
<keyword evidence="1" id="KW-1133">Transmembrane helix</keyword>
<keyword evidence="1" id="KW-0812">Transmembrane</keyword>
<proteinExistence type="predicted"/>
<dbReference type="STRING" id="2316362.A0A4Q2DC86"/>
<name>A0A4Q2DC86_9AGAR</name>
<keyword evidence="4" id="KW-1185">Reference proteome</keyword>
<dbReference type="Pfam" id="PF20153">
    <property type="entry name" value="DUF6535"/>
    <property type="match status" value="1"/>
</dbReference>
<comment type="caution">
    <text evidence="3">The sequence shown here is derived from an EMBL/GenBank/DDBJ whole genome shotgun (WGS) entry which is preliminary data.</text>
</comment>
<evidence type="ECO:0000313" key="4">
    <source>
        <dbReference type="Proteomes" id="UP000290288"/>
    </source>
</evidence>
<reference evidence="3 4" key="1">
    <citation type="submission" date="2019-01" db="EMBL/GenBank/DDBJ databases">
        <title>Draft genome sequence of Psathyrella aberdarensis IHI B618.</title>
        <authorList>
            <person name="Buettner E."/>
            <person name="Kellner H."/>
        </authorList>
    </citation>
    <scope>NUCLEOTIDE SEQUENCE [LARGE SCALE GENOMIC DNA]</scope>
    <source>
        <strain evidence="3 4">IHI B618</strain>
    </source>
</reference>
<protein>
    <recommendedName>
        <fullName evidence="2">DUF6535 domain-containing protein</fullName>
    </recommendedName>
</protein>
<dbReference type="Proteomes" id="UP000290288">
    <property type="component" value="Unassembled WGS sequence"/>
</dbReference>
<dbReference type="InterPro" id="IPR045338">
    <property type="entry name" value="DUF6535"/>
</dbReference>